<dbReference type="PANTHER" id="PTHR33112:SF1">
    <property type="entry name" value="HETEROKARYON INCOMPATIBILITY DOMAIN-CONTAINING PROTEIN"/>
    <property type="match status" value="1"/>
</dbReference>
<evidence type="ECO:0000313" key="2">
    <source>
        <dbReference type="EMBL" id="ORY04763.1"/>
    </source>
</evidence>
<organism evidence="2 3">
    <name type="scientific">Clohesyomyces aquaticus</name>
    <dbReference type="NCBI Taxonomy" id="1231657"/>
    <lineage>
        <taxon>Eukaryota</taxon>
        <taxon>Fungi</taxon>
        <taxon>Dikarya</taxon>
        <taxon>Ascomycota</taxon>
        <taxon>Pezizomycotina</taxon>
        <taxon>Dothideomycetes</taxon>
        <taxon>Pleosporomycetidae</taxon>
        <taxon>Pleosporales</taxon>
        <taxon>Lindgomycetaceae</taxon>
        <taxon>Clohesyomyces</taxon>
    </lineage>
</organism>
<evidence type="ECO:0000259" key="1">
    <source>
        <dbReference type="Pfam" id="PF06985"/>
    </source>
</evidence>
<dbReference type="EMBL" id="MCFA01000132">
    <property type="protein sequence ID" value="ORY04763.1"/>
    <property type="molecule type" value="Genomic_DNA"/>
</dbReference>
<dbReference type="AlphaFoldDB" id="A0A1Y1Z3A9"/>
<dbReference type="STRING" id="1231657.A0A1Y1Z3A9"/>
<dbReference type="Proteomes" id="UP000193144">
    <property type="component" value="Unassembled WGS sequence"/>
</dbReference>
<feature type="non-terminal residue" evidence="2">
    <location>
        <position position="1"/>
    </location>
</feature>
<dbReference type="OrthoDB" id="5428863at2759"/>
<reference evidence="2 3" key="1">
    <citation type="submission" date="2016-07" db="EMBL/GenBank/DDBJ databases">
        <title>Pervasive Adenine N6-methylation of Active Genes in Fungi.</title>
        <authorList>
            <consortium name="DOE Joint Genome Institute"/>
            <person name="Mondo S.J."/>
            <person name="Dannebaum R.O."/>
            <person name="Kuo R.C."/>
            <person name="Labutti K."/>
            <person name="Haridas S."/>
            <person name="Kuo A."/>
            <person name="Salamov A."/>
            <person name="Ahrendt S.R."/>
            <person name="Lipzen A."/>
            <person name="Sullivan W."/>
            <person name="Andreopoulos W.B."/>
            <person name="Clum A."/>
            <person name="Lindquist E."/>
            <person name="Daum C."/>
            <person name="Ramamoorthy G.K."/>
            <person name="Gryganskyi A."/>
            <person name="Culley D."/>
            <person name="Magnuson J.K."/>
            <person name="James T.Y."/>
            <person name="O'Malley M.A."/>
            <person name="Stajich J.E."/>
            <person name="Spatafora J.W."/>
            <person name="Visel A."/>
            <person name="Grigoriev I.V."/>
        </authorList>
    </citation>
    <scope>NUCLEOTIDE SEQUENCE [LARGE SCALE GENOMIC DNA]</scope>
    <source>
        <strain evidence="2 3">CBS 115471</strain>
    </source>
</reference>
<keyword evidence="3" id="KW-1185">Reference proteome</keyword>
<dbReference type="InterPro" id="IPR010730">
    <property type="entry name" value="HET"/>
</dbReference>
<feature type="domain" description="Heterokaryon incompatibility" evidence="1">
    <location>
        <begin position="43"/>
        <end position="181"/>
    </location>
</feature>
<protein>
    <submittedName>
        <fullName evidence="2">Heterokaryon incompatibility protein-domain-containing protein</fullName>
    </submittedName>
</protein>
<proteinExistence type="predicted"/>
<dbReference type="Pfam" id="PF06985">
    <property type="entry name" value="HET"/>
    <property type="match status" value="1"/>
</dbReference>
<name>A0A1Y1Z3A9_9PLEO</name>
<gene>
    <name evidence="2" type="ORF">BCR34DRAFT_435096</name>
</gene>
<sequence length="200" mass="22660">NWVHVCQESHRSCVLRRSPFHVPLTVIDCVDEILRIKPEEDPFLALSYVWGPQAQGLDKEAARISFTVNSCPRTIQDAIKVTKCLGYRYLWVDRYCIDQVHSAVKMVQLAMMDLIYRSADLTIIAAAGSDDSHGLPGAGTVPRKQQDHANLEPYSFVSTGPGLHFRVQSSKWASRGWTYQEEQLSTRRLYFTDTEVALVC</sequence>
<accession>A0A1Y1Z3A9</accession>
<dbReference type="PANTHER" id="PTHR33112">
    <property type="entry name" value="DOMAIN PROTEIN, PUTATIVE-RELATED"/>
    <property type="match status" value="1"/>
</dbReference>
<evidence type="ECO:0000313" key="3">
    <source>
        <dbReference type="Proteomes" id="UP000193144"/>
    </source>
</evidence>
<comment type="caution">
    <text evidence="2">The sequence shown here is derived from an EMBL/GenBank/DDBJ whole genome shotgun (WGS) entry which is preliminary data.</text>
</comment>
<feature type="non-terminal residue" evidence="2">
    <location>
        <position position="200"/>
    </location>
</feature>